<keyword evidence="1" id="KW-0472">Membrane</keyword>
<accession>N6V906</accession>
<dbReference type="STRING" id="363754.RHSP_70135"/>
<evidence type="ECO:0000256" key="3">
    <source>
        <dbReference type="ARBA" id="ARBA00023237"/>
    </source>
</evidence>
<dbReference type="EMBL" id="AQHN01000004">
    <property type="protein sequence ID" value="ENN89671.1"/>
    <property type="molecule type" value="Genomic_DNA"/>
</dbReference>
<dbReference type="PATRIC" id="fig|363754.4.peg.204"/>
<evidence type="ECO:0000313" key="7">
    <source>
        <dbReference type="Proteomes" id="UP000012429"/>
    </source>
</evidence>
<keyword evidence="2" id="KW-0812">Transmembrane</keyword>
<organism evidence="6 7">
    <name type="scientific">Rhizobium freirei PRF 81</name>
    <dbReference type="NCBI Taxonomy" id="363754"/>
    <lineage>
        <taxon>Bacteria</taxon>
        <taxon>Pseudomonadati</taxon>
        <taxon>Pseudomonadota</taxon>
        <taxon>Alphaproteobacteria</taxon>
        <taxon>Hyphomicrobiales</taxon>
        <taxon>Rhizobiaceae</taxon>
        <taxon>Rhizobium/Agrobacterium group</taxon>
        <taxon>Rhizobium</taxon>
    </lineage>
</organism>
<dbReference type="PANTHER" id="PTHR34597">
    <property type="entry name" value="SLR1661 PROTEIN"/>
    <property type="match status" value="1"/>
</dbReference>
<dbReference type="Gene3D" id="3.10.20.310">
    <property type="entry name" value="membrane protein fhac"/>
    <property type="match status" value="1"/>
</dbReference>
<dbReference type="InterPro" id="IPR013686">
    <property type="entry name" value="Polypept-transport_assoc_ShlB"/>
</dbReference>
<protein>
    <submittedName>
        <fullName evidence="6">Polypeptide-transport-associated domain-containing protein</fullName>
    </submittedName>
</protein>
<evidence type="ECO:0000259" key="5">
    <source>
        <dbReference type="Pfam" id="PF08479"/>
    </source>
</evidence>
<keyword evidence="1" id="KW-1134">Transmembrane beta strand</keyword>
<dbReference type="GO" id="GO:0008320">
    <property type="term" value="F:protein transmembrane transporter activity"/>
    <property type="evidence" value="ECO:0007669"/>
    <property type="project" value="TreeGrafter"/>
</dbReference>
<evidence type="ECO:0000259" key="4">
    <source>
        <dbReference type="Pfam" id="PF03865"/>
    </source>
</evidence>
<dbReference type="PANTHER" id="PTHR34597:SF3">
    <property type="entry name" value="OUTER MEMBRANE TRANSPORTER CDIB"/>
    <property type="match status" value="1"/>
</dbReference>
<gene>
    <name evidence="6" type="ORF">RHSP_70135</name>
</gene>
<keyword evidence="7" id="KW-1185">Reference proteome</keyword>
<dbReference type="AlphaFoldDB" id="N6V906"/>
<evidence type="ECO:0000313" key="6">
    <source>
        <dbReference type="EMBL" id="ENN89671.1"/>
    </source>
</evidence>
<dbReference type="InterPro" id="IPR005565">
    <property type="entry name" value="Hemolysn_activator_HlyB_C"/>
</dbReference>
<evidence type="ECO:0000256" key="2">
    <source>
        <dbReference type="ARBA" id="ARBA00022692"/>
    </source>
</evidence>
<evidence type="ECO:0000256" key="1">
    <source>
        <dbReference type="ARBA" id="ARBA00022452"/>
    </source>
</evidence>
<sequence length="630" mass="66803">MAWRRRPIYRKFRSKQTTEGLGNVPFGKWKLRLQRAALCATTAIALSSVMIGSAFAQTASQVTPQSFEPQLQKQSSGIVIPEASGPVAPKGVEKLTVRLKTVKVEGGLPGFAEDEARVTKSLTGKQVTAAALFEAAGELERTYAAKGYGLVRVVLPAQRLVDGAVLRIVVINGFVESIDTSHLPDNIRARIAKMLSPLVGEKGISNDEIERRLLLAGDLPGTVLRSTLSRGTKPGGSVLTIEARYKPVTGFVSGDNNSTSALGRYNTGVGLDFNSVFGFGELFYLRASGAPRFGGDEGYFTGAPRNRSLAGGVTLPIGIDGLTLNLEATASRTTPEAGLFGLQFMSDFTRYSARLSYPLIRSRELTLNLNGGFDAQDEELQLLNGGGVSLSKDRLRILRTGADLSWYVSGDALVSAGLTGSFGINGLGARTAADANVSGTPLSRQGADADFQKVEVTLGYRQPVAEHLVFDLRAKAQTSFGQPLLNSEQIGIVSSSGLSSFPTGSMQGDSGFVLRAEAQFPFTTSFTLPFGWPEFPAQQGTNLADGASTAGAVVASPYLFGAYGGVKLYQPTALESGFARGAAYGVGLRLAAAEQASFNSMNVNLEYGRVERFGDGSNDNRFTVAAAFQF</sequence>
<dbReference type="Gene3D" id="2.40.160.50">
    <property type="entry name" value="membrane protein fhac: a member of the omp85/tpsb transporter family"/>
    <property type="match status" value="1"/>
</dbReference>
<keyword evidence="3" id="KW-0998">Cell outer membrane</keyword>
<feature type="domain" description="Polypeptide-transport-associated ShlB-type" evidence="5">
    <location>
        <begin position="99"/>
        <end position="173"/>
    </location>
</feature>
<dbReference type="Pfam" id="PF08479">
    <property type="entry name" value="POTRA_2"/>
    <property type="match status" value="1"/>
</dbReference>
<dbReference type="InterPro" id="IPR051544">
    <property type="entry name" value="TPS_OM_transporter"/>
</dbReference>
<comment type="caution">
    <text evidence="6">The sequence shown here is derived from an EMBL/GenBank/DDBJ whole genome shotgun (WGS) entry which is preliminary data.</text>
</comment>
<dbReference type="GO" id="GO:0046819">
    <property type="term" value="P:protein secretion by the type V secretion system"/>
    <property type="evidence" value="ECO:0007669"/>
    <property type="project" value="TreeGrafter"/>
</dbReference>
<reference evidence="6 7" key="1">
    <citation type="journal article" date="2012" name="BMC Genomics">
        <title>Genomic basis of broad host range and environmental adaptability of Rhizobium tropici CIAT 899 and Rhizobium sp. PRF 81 which are used in inoculants for common bean (Phaseolus vulgaris L.).</title>
        <authorList>
            <person name="Ormeno-Orrillo E."/>
            <person name="Menna P."/>
            <person name="Almeida L.G."/>
            <person name="Ollero F.J."/>
            <person name="Nicolas M.F."/>
            <person name="Pains Rodrigues E."/>
            <person name="Shigueyoshi Nakatani A."/>
            <person name="Silva Batista J.S."/>
            <person name="Oliveira Chueire L.M."/>
            <person name="Souza R.C."/>
            <person name="Ribeiro Vasconcelos A.T."/>
            <person name="Megias M."/>
            <person name="Hungria M."/>
            <person name="Martinez-Romero E."/>
        </authorList>
    </citation>
    <scope>NUCLEOTIDE SEQUENCE [LARGE SCALE GENOMIC DNA]</scope>
    <source>
        <strain evidence="6 7">PRF 81</strain>
    </source>
</reference>
<feature type="domain" description="Haemolysin activator HlyB C-terminal" evidence="4">
    <location>
        <begin position="235"/>
        <end position="521"/>
    </location>
</feature>
<dbReference type="Proteomes" id="UP000012429">
    <property type="component" value="Unassembled WGS sequence"/>
</dbReference>
<dbReference type="Pfam" id="PF03865">
    <property type="entry name" value="ShlB"/>
    <property type="match status" value="1"/>
</dbReference>
<proteinExistence type="predicted"/>
<name>N6V906_9HYPH</name>
<dbReference type="GO" id="GO:0098046">
    <property type="term" value="C:type V protein secretion system complex"/>
    <property type="evidence" value="ECO:0007669"/>
    <property type="project" value="TreeGrafter"/>
</dbReference>